<dbReference type="EMBL" id="SRLO01000333">
    <property type="protein sequence ID" value="TNN60494.1"/>
    <property type="molecule type" value="Genomic_DNA"/>
</dbReference>
<dbReference type="AlphaFoldDB" id="A0A4Z2H6Q7"/>
<proteinExistence type="predicted"/>
<comment type="caution">
    <text evidence="1">The sequence shown here is derived from an EMBL/GenBank/DDBJ whole genome shotgun (WGS) entry which is preliminary data.</text>
</comment>
<reference evidence="1 2" key="1">
    <citation type="submission" date="2019-03" db="EMBL/GenBank/DDBJ databases">
        <title>First draft genome of Liparis tanakae, snailfish: a comprehensive survey of snailfish specific genes.</title>
        <authorList>
            <person name="Kim W."/>
            <person name="Song I."/>
            <person name="Jeong J.-H."/>
            <person name="Kim D."/>
            <person name="Kim S."/>
            <person name="Ryu S."/>
            <person name="Song J.Y."/>
            <person name="Lee S.K."/>
        </authorList>
    </citation>
    <scope>NUCLEOTIDE SEQUENCE [LARGE SCALE GENOMIC DNA]</scope>
    <source>
        <tissue evidence="1">Muscle</tissue>
    </source>
</reference>
<dbReference type="Proteomes" id="UP000314294">
    <property type="component" value="Unassembled WGS sequence"/>
</dbReference>
<keyword evidence="2" id="KW-1185">Reference proteome</keyword>
<name>A0A4Z2H6Q7_9TELE</name>
<gene>
    <name evidence="1" type="ORF">EYF80_029345</name>
</gene>
<organism evidence="1 2">
    <name type="scientific">Liparis tanakae</name>
    <name type="common">Tanaka's snailfish</name>
    <dbReference type="NCBI Taxonomy" id="230148"/>
    <lineage>
        <taxon>Eukaryota</taxon>
        <taxon>Metazoa</taxon>
        <taxon>Chordata</taxon>
        <taxon>Craniata</taxon>
        <taxon>Vertebrata</taxon>
        <taxon>Euteleostomi</taxon>
        <taxon>Actinopterygii</taxon>
        <taxon>Neopterygii</taxon>
        <taxon>Teleostei</taxon>
        <taxon>Neoteleostei</taxon>
        <taxon>Acanthomorphata</taxon>
        <taxon>Eupercaria</taxon>
        <taxon>Perciformes</taxon>
        <taxon>Cottioidei</taxon>
        <taxon>Cottales</taxon>
        <taxon>Liparidae</taxon>
        <taxon>Liparis</taxon>
    </lineage>
</organism>
<protein>
    <submittedName>
        <fullName evidence="1">Uncharacterized protein</fullName>
    </submittedName>
</protein>
<accession>A0A4Z2H6Q7</accession>
<evidence type="ECO:0000313" key="2">
    <source>
        <dbReference type="Proteomes" id="UP000314294"/>
    </source>
</evidence>
<evidence type="ECO:0000313" key="1">
    <source>
        <dbReference type="EMBL" id="TNN60494.1"/>
    </source>
</evidence>
<sequence>MLCTFRPEGGDTCRCLEDVFGELFTSENDKNNVVVVNTNQTHHSAAGLPGETHTSTISTESPQCFCRMSSSRYWASGEGTFRESTMWSPKSTPRRGNPMSAFMPPRTSSLTMLSMEPSVSRFINFRILAL</sequence>